<organism evidence="1 2">
    <name type="scientific">Enterobacter roggenkampii</name>
    <dbReference type="NCBI Taxonomy" id="1812935"/>
    <lineage>
        <taxon>Bacteria</taxon>
        <taxon>Pseudomonadati</taxon>
        <taxon>Pseudomonadota</taxon>
        <taxon>Gammaproteobacteria</taxon>
        <taxon>Enterobacterales</taxon>
        <taxon>Enterobacteriaceae</taxon>
        <taxon>Enterobacter</taxon>
        <taxon>Enterobacter cloacae complex</taxon>
    </lineage>
</organism>
<dbReference type="Proteomes" id="UP000255291">
    <property type="component" value="Unassembled WGS sequence"/>
</dbReference>
<dbReference type="EMBL" id="QRBW01000080">
    <property type="protein sequence ID" value="RDT57246.1"/>
    <property type="molecule type" value="Genomic_DNA"/>
</dbReference>
<dbReference type="RefSeq" id="WP_115485314.1">
    <property type="nucleotide sequence ID" value="NZ_QRBW01000080.1"/>
</dbReference>
<name>A0ABD7GR08_9ENTR</name>
<reference evidence="1 2" key="1">
    <citation type="submission" date="2018-07" db="EMBL/GenBank/DDBJ databases">
        <title>The use of a cohorting ward and systematic surveillance cultures for the control of a Klebsiella pneumoniae carbapenemase (KPC)-producing Enterobacteriaceae outbreak.</title>
        <authorList>
            <person name="Doi Y."/>
        </authorList>
    </citation>
    <scope>NUCLEOTIDE SEQUENCE [LARGE SCALE GENOMIC DNA]</scope>
    <source>
        <strain evidence="1 2">1-RC-17-04017</strain>
    </source>
</reference>
<protein>
    <submittedName>
        <fullName evidence="1">Uncharacterized protein</fullName>
    </submittedName>
</protein>
<comment type="caution">
    <text evidence="1">The sequence shown here is derived from an EMBL/GenBank/DDBJ whole genome shotgun (WGS) entry which is preliminary data.</text>
</comment>
<evidence type="ECO:0000313" key="2">
    <source>
        <dbReference type="Proteomes" id="UP000255291"/>
    </source>
</evidence>
<proteinExistence type="predicted"/>
<sequence length="230" mass="26011">MQFYRNGEQNLAALCKDPIVANQTPDLCSLAPAMKWAFQDNLILKDILRARIDLPDWVSSVASDSSLKKQIDAFNIMACSPSQIRGNCLTVPIEMSLDEDDFKNPVAFLPPPYAQALQRLHKSMQKADNHIQEIERGHNARYFVFLLLAFVAGGKLANASRSMVKHDKVRPRSWLFIIIRFTSIKALQICRMFATGVIRPLIQLISASALWRKMRAVRREKANDSPSEQG</sequence>
<dbReference type="AlphaFoldDB" id="A0ABD7GR08"/>
<gene>
    <name evidence="1" type="ORF">DXF87_23530</name>
</gene>
<accession>A0ABD7GR08</accession>
<evidence type="ECO:0000313" key="1">
    <source>
        <dbReference type="EMBL" id="RDT57246.1"/>
    </source>
</evidence>